<dbReference type="Gene3D" id="3.40.30.10">
    <property type="entry name" value="Glutaredoxin"/>
    <property type="match status" value="1"/>
</dbReference>
<dbReference type="InterPro" id="IPR051470">
    <property type="entry name" value="Thiol:disulfide_interchange"/>
</dbReference>
<keyword evidence="3 7" id="KW-0732">Signal</keyword>
<dbReference type="InterPro" id="IPR018950">
    <property type="entry name" value="DiS-bond_isomerase_DsbC/G_N"/>
</dbReference>
<keyword evidence="6 7" id="KW-0676">Redox-active center</keyword>
<dbReference type="SUPFAM" id="SSF54423">
    <property type="entry name" value="DsbC/DsbG N-terminal domain-like"/>
    <property type="match status" value="1"/>
</dbReference>
<protein>
    <recommendedName>
        <fullName evidence="7">Thiol:disulfide interchange protein</fullName>
    </recommendedName>
</protein>
<dbReference type="KEGG" id="paur:FGL86_07740"/>
<dbReference type="PANTHER" id="PTHR35272:SF3">
    <property type="entry name" value="THIOL:DISULFIDE INTERCHANGE PROTEIN DSBC"/>
    <property type="match status" value="1"/>
</dbReference>
<gene>
    <name evidence="10" type="ORF">FGL86_07740</name>
</gene>
<evidence type="ECO:0000313" key="10">
    <source>
        <dbReference type="EMBL" id="QEA38974.1"/>
    </source>
</evidence>
<keyword evidence="5" id="KW-1015">Disulfide bond</keyword>
<dbReference type="PANTHER" id="PTHR35272">
    <property type="entry name" value="THIOL:DISULFIDE INTERCHANGE PROTEIN DSBC-RELATED"/>
    <property type="match status" value="1"/>
</dbReference>
<comment type="function">
    <text evidence="7">Required for disulfide bond formation in some periplasmic proteins. Acts by transferring its disulfide bond to other proteins and is reduced in the process.</text>
</comment>
<dbReference type="GO" id="GO:0042597">
    <property type="term" value="C:periplasmic space"/>
    <property type="evidence" value="ECO:0007669"/>
    <property type="project" value="UniProtKB-SubCell"/>
</dbReference>
<keyword evidence="4 7" id="KW-0574">Periplasm</keyword>
<evidence type="ECO:0000256" key="6">
    <source>
        <dbReference type="ARBA" id="ARBA00023284"/>
    </source>
</evidence>
<dbReference type="Gene3D" id="3.10.450.70">
    <property type="entry name" value="Disulphide bond isomerase, DsbC/G, N-terminal"/>
    <property type="match status" value="1"/>
</dbReference>
<dbReference type="Proteomes" id="UP000321272">
    <property type="component" value="Chromosome"/>
</dbReference>
<dbReference type="SUPFAM" id="SSF52833">
    <property type="entry name" value="Thioredoxin-like"/>
    <property type="match status" value="1"/>
</dbReference>
<dbReference type="Pfam" id="PF13098">
    <property type="entry name" value="Thioredoxin_2"/>
    <property type="match status" value="1"/>
</dbReference>
<dbReference type="InterPro" id="IPR012336">
    <property type="entry name" value="Thioredoxin-like_fold"/>
</dbReference>
<dbReference type="InterPro" id="IPR036249">
    <property type="entry name" value="Thioredoxin-like_sf"/>
</dbReference>
<evidence type="ECO:0000259" key="8">
    <source>
        <dbReference type="Pfam" id="PF10411"/>
    </source>
</evidence>
<evidence type="ECO:0000256" key="1">
    <source>
        <dbReference type="ARBA" id="ARBA00004418"/>
    </source>
</evidence>
<sequence>MKYDLSMIGGPVAMLFSALMFSATALAADDSPTASHPLAEKLVVNGQEMPVKRIQESPLEGLFEVRLESGETFYSDAQGKYFLVGDLFENAERGLVNLTDQARNEERVERLAQVPKGEQVTFRGVEPTKEVIHVFTDTTCPYCQKLHDEIPALNERGIEVRYLAFPRGGLGSQGARQLSQVWCAENPSEAMNAAYRDKNLESPADCDELVARQYQLGAALGVQGTPAIILPSGQLVPGYVPAERLAKMLETDS</sequence>
<name>A0A5B8SRU0_9GAMM</name>
<organism evidence="10 11">
    <name type="scientific">Pistricoccus aurantiacus</name>
    <dbReference type="NCBI Taxonomy" id="1883414"/>
    <lineage>
        <taxon>Bacteria</taxon>
        <taxon>Pseudomonadati</taxon>
        <taxon>Pseudomonadota</taxon>
        <taxon>Gammaproteobacteria</taxon>
        <taxon>Oceanospirillales</taxon>
        <taxon>Halomonadaceae</taxon>
        <taxon>Pistricoccus</taxon>
    </lineage>
</organism>
<dbReference type="EMBL" id="CP042382">
    <property type="protein sequence ID" value="QEA38974.1"/>
    <property type="molecule type" value="Genomic_DNA"/>
</dbReference>
<evidence type="ECO:0000256" key="2">
    <source>
        <dbReference type="ARBA" id="ARBA00009813"/>
    </source>
</evidence>
<dbReference type="InterPro" id="IPR033954">
    <property type="entry name" value="DiS-bond_Isoase_DsbC/G"/>
</dbReference>
<reference evidence="10 11" key="1">
    <citation type="submission" date="2019-06" db="EMBL/GenBank/DDBJ databases">
        <title>Genome analyses of bacteria isolated from kimchi.</title>
        <authorList>
            <person name="Lee S."/>
            <person name="Ahn S."/>
            <person name="Roh S."/>
        </authorList>
    </citation>
    <scope>NUCLEOTIDE SEQUENCE [LARGE SCALE GENOMIC DNA]</scope>
    <source>
        <strain evidence="10 11">CBA4606</strain>
    </source>
</reference>
<evidence type="ECO:0000259" key="9">
    <source>
        <dbReference type="Pfam" id="PF13098"/>
    </source>
</evidence>
<dbReference type="OrthoDB" id="12976at2"/>
<dbReference type="Pfam" id="PF10411">
    <property type="entry name" value="DsbC_N"/>
    <property type="match status" value="1"/>
</dbReference>
<comment type="subcellular location">
    <subcellularLocation>
        <location evidence="1 7">Periplasm</location>
    </subcellularLocation>
</comment>
<evidence type="ECO:0000256" key="5">
    <source>
        <dbReference type="ARBA" id="ARBA00023157"/>
    </source>
</evidence>
<dbReference type="AlphaFoldDB" id="A0A5B8SRU0"/>
<feature type="domain" description="Disulphide bond isomerase DsbC/G N-terminal" evidence="8">
    <location>
        <begin position="38"/>
        <end position="99"/>
    </location>
</feature>
<dbReference type="CDD" id="cd03020">
    <property type="entry name" value="DsbA_DsbC_DsbG"/>
    <property type="match status" value="1"/>
</dbReference>
<evidence type="ECO:0000256" key="4">
    <source>
        <dbReference type="ARBA" id="ARBA00022764"/>
    </source>
</evidence>
<dbReference type="GO" id="GO:0016853">
    <property type="term" value="F:isomerase activity"/>
    <property type="evidence" value="ECO:0007669"/>
    <property type="project" value="UniProtKB-KW"/>
</dbReference>
<accession>A0A5B8SRU0</accession>
<feature type="signal peptide" evidence="7">
    <location>
        <begin position="1"/>
        <end position="27"/>
    </location>
</feature>
<dbReference type="RefSeq" id="WP_147184030.1">
    <property type="nucleotide sequence ID" value="NZ_CP042382.1"/>
</dbReference>
<evidence type="ECO:0000313" key="11">
    <source>
        <dbReference type="Proteomes" id="UP000321272"/>
    </source>
</evidence>
<evidence type="ECO:0000256" key="3">
    <source>
        <dbReference type="ARBA" id="ARBA00022729"/>
    </source>
</evidence>
<keyword evidence="10" id="KW-0413">Isomerase</keyword>
<evidence type="ECO:0000256" key="7">
    <source>
        <dbReference type="RuleBase" id="RU364038"/>
    </source>
</evidence>
<keyword evidence="11" id="KW-1185">Reference proteome</keyword>
<feature type="domain" description="Thioredoxin-like fold" evidence="9">
    <location>
        <begin position="129"/>
        <end position="249"/>
    </location>
</feature>
<dbReference type="InterPro" id="IPR009094">
    <property type="entry name" value="DiS-bond_isomerase_DsbC/G_N_sf"/>
</dbReference>
<comment type="similarity">
    <text evidence="2 7">Belongs to the thioredoxin family. DsbC subfamily.</text>
</comment>
<proteinExistence type="inferred from homology"/>
<feature type="chain" id="PRO_5023157834" description="Thiol:disulfide interchange protein" evidence="7">
    <location>
        <begin position="28"/>
        <end position="253"/>
    </location>
</feature>